<evidence type="ECO:0008006" key="3">
    <source>
        <dbReference type="Google" id="ProtNLM"/>
    </source>
</evidence>
<accession>A0ABS0SZY8</accession>
<evidence type="ECO:0000313" key="2">
    <source>
        <dbReference type="Proteomes" id="UP000639859"/>
    </source>
</evidence>
<keyword evidence="2" id="KW-1185">Reference proteome</keyword>
<proteinExistence type="predicted"/>
<dbReference type="Proteomes" id="UP000639859">
    <property type="component" value="Unassembled WGS sequence"/>
</dbReference>
<sequence length="89" mass="9850">MAHDGEDLPDPFDDPETYALMEKLFAVAMGTADAATEREMAPYVTFVKAIAEGLMEATEGLSEQETKTFLDRWADVVIARDRAGRPKVQ</sequence>
<gene>
    <name evidence="1" type="ORF">I4Q42_16110</name>
</gene>
<reference evidence="1 2" key="1">
    <citation type="submission" date="2020-11" db="EMBL/GenBank/DDBJ databases">
        <title>genome sequence of strain KACC 18849.</title>
        <authorList>
            <person name="Gao J."/>
            <person name="Zhang X."/>
        </authorList>
    </citation>
    <scope>NUCLEOTIDE SEQUENCE [LARGE SCALE GENOMIC DNA]</scope>
    <source>
        <strain evidence="1 2">KACC 18849</strain>
    </source>
</reference>
<evidence type="ECO:0000313" key="1">
    <source>
        <dbReference type="EMBL" id="MBI1685195.1"/>
    </source>
</evidence>
<organism evidence="1 2">
    <name type="scientific">Caulobacter hibisci</name>
    <dbReference type="NCBI Taxonomy" id="2035993"/>
    <lineage>
        <taxon>Bacteria</taxon>
        <taxon>Pseudomonadati</taxon>
        <taxon>Pseudomonadota</taxon>
        <taxon>Alphaproteobacteria</taxon>
        <taxon>Caulobacterales</taxon>
        <taxon>Caulobacteraceae</taxon>
        <taxon>Caulobacter</taxon>
    </lineage>
</organism>
<protein>
    <recommendedName>
        <fullName evidence="3">Nitrile hydratase beta subunit domain-containing protein</fullName>
    </recommendedName>
</protein>
<name>A0ABS0SZY8_9CAUL</name>
<dbReference type="EMBL" id="JADWOX010000011">
    <property type="protein sequence ID" value="MBI1685195.1"/>
    <property type="molecule type" value="Genomic_DNA"/>
</dbReference>
<dbReference type="RefSeq" id="WP_198577099.1">
    <property type="nucleotide sequence ID" value="NZ_JADWOX010000011.1"/>
</dbReference>
<comment type="caution">
    <text evidence="1">The sequence shown here is derived from an EMBL/GenBank/DDBJ whole genome shotgun (WGS) entry which is preliminary data.</text>
</comment>